<feature type="chain" id="PRO_5033588026" evidence="6">
    <location>
        <begin position="19"/>
        <end position="270"/>
    </location>
</feature>
<organism evidence="9 10">
    <name type="scientific">Dekkera bruxellensis</name>
    <name type="common">Brettanomyces custersii</name>
    <dbReference type="NCBI Taxonomy" id="5007"/>
    <lineage>
        <taxon>Eukaryota</taxon>
        <taxon>Fungi</taxon>
        <taxon>Dikarya</taxon>
        <taxon>Ascomycota</taxon>
        <taxon>Saccharomycotina</taxon>
        <taxon>Pichiomycetes</taxon>
        <taxon>Pichiales</taxon>
        <taxon>Pichiaceae</taxon>
        <taxon>Brettanomyces</taxon>
    </lineage>
</organism>
<evidence type="ECO:0000313" key="8">
    <source>
        <dbReference type="EMBL" id="KAF6008938.1"/>
    </source>
</evidence>
<dbReference type="OMA" id="NHNVHRS"/>
<name>A0A7D9CXD1_DEKBR</name>
<evidence type="ECO:0000313" key="9">
    <source>
        <dbReference type="EMBL" id="VUG18137.1"/>
    </source>
</evidence>
<dbReference type="InterPro" id="IPR001283">
    <property type="entry name" value="CRISP-related"/>
</dbReference>
<keyword evidence="3" id="KW-0964">Secreted</keyword>
<evidence type="ECO:0000256" key="2">
    <source>
        <dbReference type="ARBA" id="ARBA00009923"/>
    </source>
</evidence>
<dbReference type="AlphaFoldDB" id="A0A7D9CXD1"/>
<evidence type="ECO:0000256" key="3">
    <source>
        <dbReference type="ARBA" id="ARBA00022525"/>
    </source>
</evidence>
<keyword evidence="10" id="KW-1185">Reference proteome</keyword>
<feature type="domain" description="SCP" evidence="7">
    <location>
        <begin position="138"/>
        <end position="262"/>
    </location>
</feature>
<accession>A0A7D9CXD1</accession>
<protein>
    <submittedName>
        <fullName evidence="9">DEBR0S3_03180g1_1</fullName>
    </submittedName>
</protein>
<evidence type="ECO:0000256" key="5">
    <source>
        <dbReference type="SAM" id="MobiDB-lite"/>
    </source>
</evidence>
<dbReference type="PANTHER" id="PTHR10334">
    <property type="entry name" value="CYSTEINE-RICH SECRETORY PROTEIN-RELATED"/>
    <property type="match status" value="1"/>
</dbReference>
<dbReference type="FunFam" id="3.40.33.10:FF:000012">
    <property type="entry name" value="Secreted protein PRY1"/>
    <property type="match status" value="1"/>
</dbReference>
<sequence length="270" mass="28131">MKFSSVVLCSVLVQLASAAPVFVTDFVTQMVTVTVMAHQDVSTTTTTTSPASTTTSSSASTVVTTSSTVWSDATTSTSTFQDLTTSSSSYTPAASKENAATTLSTIITSPAAPATSSATTTSSTAATSSSSSSSSVSTFQQTMIDTHNAKRALHQAGDLTWDSTLESYAQDYADKYDCSGTLTHSGGPYGENLAVGYSSDGAVEAWYDEGNDYDYSSCSTYDHFTQVVWKSTTKLGCGIKHCGGSVGDYIICSYNPAGNYIGECTENVLP</sequence>
<proteinExistence type="inferred from homology"/>
<feature type="region of interest" description="Disordered" evidence="5">
    <location>
        <begin position="113"/>
        <end position="134"/>
    </location>
</feature>
<feature type="signal peptide" evidence="6">
    <location>
        <begin position="1"/>
        <end position="18"/>
    </location>
</feature>
<dbReference type="PRINTS" id="PR00837">
    <property type="entry name" value="V5TPXLIKE"/>
</dbReference>
<evidence type="ECO:0000256" key="4">
    <source>
        <dbReference type="ARBA" id="ARBA00022729"/>
    </source>
</evidence>
<dbReference type="EMBL" id="CABFWN010000003">
    <property type="protein sequence ID" value="VUG18137.1"/>
    <property type="molecule type" value="Genomic_DNA"/>
</dbReference>
<dbReference type="SMART" id="SM00198">
    <property type="entry name" value="SCP"/>
    <property type="match status" value="1"/>
</dbReference>
<dbReference type="GO" id="GO:0005576">
    <property type="term" value="C:extracellular region"/>
    <property type="evidence" value="ECO:0007669"/>
    <property type="project" value="UniProtKB-SubCell"/>
</dbReference>
<evidence type="ECO:0000313" key="11">
    <source>
        <dbReference type="Proteomes" id="UP000568158"/>
    </source>
</evidence>
<dbReference type="Gene3D" id="3.40.33.10">
    <property type="entry name" value="CAP"/>
    <property type="match status" value="1"/>
</dbReference>
<dbReference type="InterPro" id="IPR035940">
    <property type="entry name" value="CAP_sf"/>
</dbReference>
<dbReference type="Pfam" id="PF00188">
    <property type="entry name" value="CAP"/>
    <property type="match status" value="1"/>
</dbReference>
<dbReference type="CDD" id="cd05384">
    <property type="entry name" value="CAP_PRY1-like"/>
    <property type="match status" value="1"/>
</dbReference>
<dbReference type="InterPro" id="IPR014044">
    <property type="entry name" value="CAP_dom"/>
</dbReference>
<reference evidence="8 11" key="2">
    <citation type="journal article" date="2020" name="Appl. Microbiol. Biotechnol.">
        <title>Targeted gene deletion in Brettanomyces bruxellensis with an expression-free CRISPR-Cas9 system.</title>
        <authorList>
            <person name="Varela C."/>
            <person name="Bartel C."/>
            <person name="Onetto C."/>
            <person name="Borneman A."/>
        </authorList>
    </citation>
    <scope>NUCLEOTIDE SEQUENCE [LARGE SCALE GENOMIC DNA]</scope>
    <source>
        <strain evidence="8 11">AWRI1613</strain>
    </source>
</reference>
<dbReference type="PROSITE" id="PS01009">
    <property type="entry name" value="CRISP_1"/>
    <property type="match status" value="1"/>
</dbReference>
<dbReference type="PROSITE" id="PS01010">
    <property type="entry name" value="CRISP_2"/>
    <property type="match status" value="1"/>
</dbReference>
<keyword evidence="4 6" id="KW-0732">Signal</keyword>
<dbReference type="SUPFAM" id="SSF55797">
    <property type="entry name" value="PR-1-like"/>
    <property type="match status" value="1"/>
</dbReference>
<evidence type="ECO:0000313" key="10">
    <source>
        <dbReference type="Proteomes" id="UP000478008"/>
    </source>
</evidence>
<dbReference type="Proteomes" id="UP000478008">
    <property type="component" value="Unassembled WGS sequence"/>
</dbReference>
<comment type="subcellular location">
    <subcellularLocation>
        <location evidence="1">Secreted</location>
    </subcellularLocation>
</comment>
<evidence type="ECO:0000256" key="1">
    <source>
        <dbReference type="ARBA" id="ARBA00004613"/>
    </source>
</evidence>
<dbReference type="EMBL" id="JABCYN010000032">
    <property type="protein sequence ID" value="KAF6008938.1"/>
    <property type="molecule type" value="Genomic_DNA"/>
</dbReference>
<evidence type="ECO:0000256" key="6">
    <source>
        <dbReference type="SAM" id="SignalP"/>
    </source>
</evidence>
<dbReference type="InterPro" id="IPR018244">
    <property type="entry name" value="Allrgn_V5/Tpx1_CS"/>
</dbReference>
<gene>
    <name evidence="9" type="primary">PRY2</name>
    <name evidence="9" type="ORF">DEBR0S3_03180G</name>
    <name evidence="8" type="ORF">HII12_003827</name>
</gene>
<reference evidence="9 10" key="1">
    <citation type="submission" date="2019-07" db="EMBL/GenBank/DDBJ databases">
        <authorList>
            <person name="Friedrich A."/>
            <person name="Schacherer J."/>
        </authorList>
    </citation>
    <scope>NUCLEOTIDE SEQUENCE [LARGE SCALE GENOMIC DNA]</scope>
</reference>
<comment type="similarity">
    <text evidence="2">Belongs to the CRISP family.</text>
</comment>
<evidence type="ECO:0000259" key="7">
    <source>
        <dbReference type="SMART" id="SM00198"/>
    </source>
</evidence>
<dbReference type="Proteomes" id="UP000568158">
    <property type="component" value="Unassembled WGS sequence"/>
</dbReference>